<sequence length="88" mass="9004">IRIDICTISNPGPPASPLNSAPRKGFVDKPVSTDVITKGGANSATNTQVMGKGGVNSARGSQAMGSQPPKQPQRDRSSSPVSQVSNIC</sequence>
<gene>
    <name evidence="3" type="ORF">GPM918_LOCUS42776</name>
    <name evidence="2" type="ORF">OVA965_LOCUS40843</name>
    <name evidence="5" type="ORF">SRO942_LOCUS44099</name>
    <name evidence="4" type="ORF">TMI583_LOCUS42366</name>
</gene>
<dbReference type="AlphaFoldDB" id="A0A816BC62"/>
<evidence type="ECO:0000313" key="3">
    <source>
        <dbReference type="EMBL" id="CAF1606376.1"/>
    </source>
</evidence>
<reference evidence="3" key="1">
    <citation type="submission" date="2021-02" db="EMBL/GenBank/DDBJ databases">
        <authorList>
            <person name="Nowell W R."/>
        </authorList>
    </citation>
    <scope>NUCLEOTIDE SEQUENCE</scope>
</reference>
<proteinExistence type="predicted"/>
<name>A0A816BC62_9BILA</name>
<comment type="caution">
    <text evidence="3">The sequence shown here is derived from an EMBL/GenBank/DDBJ whole genome shotgun (WGS) entry which is preliminary data.</text>
</comment>
<evidence type="ECO:0000313" key="4">
    <source>
        <dbReference type="EMBL" id="CAF4377545.1"/>
    </source>
</evidence>
<protein>
    <submittedName>
        <fullName evidence="3">Uncharacterized protein</fullName>
    </submittedName>
</protein>
<evidence type="ECO:0000256" key="1">
    <source>
        <dbReference type="SAM" id="MobiDB-lite"/>
    </source>
</evidence>
<dbReference type="Proteomes" id="UP000663829">
    <property type="component" value="Unassembled WGS sequence"/>
</dbReference>
<feature type="region of interest" description="Disordered" evidence="1">
    <location>
        <begin position="1"/>
        <end position="88"/>
    </location>
</feature>
<organism evidence="3 6">
    <name type="scientific">Didymodactylos carnosus</name>
    <dbReference type="NCBI Taxonomy" id="1234261"/>
    <lineage>
        <taxon>Eukaryota</taxon>
        <taxon>Metazoa</taxon>
        <taxon>Spiralia</taxon>
        <taxon>Gnathifera</taxon>
        <taxon>Rotifera</taxon>
        <taxon>Eurotatoria</taxon>
        <taxon>Bdelloidea</taxon>
        <taxon>Philodinida</taxon>
        <taxon>Philodinidae</taxon>
        <taxon>Didymodactylos</taxon>
    </lineage>
</organism>
<dbReference type="EMBL" id="CAJOBC010103517">
    <property type="protein sequence ID" value="CAF4486464.1"/>
    <property type="molecule type" value="Genomic_DNA"/>
</dbReference>
<keyword evidence="6" id="KW-1185">Reference proteome</keyword>
<dbReference type="Proteomes" id="UP000681722">
    <property type="component" value="Unassembled WGS sequence"/>
</dbReference>
<accession>A0A816BC62</accession>
<dbReference type="EMBL" id="CAJNOQ010036931">
    <property type="protein sequence ID" value="CAF1606376.1"/>
    <property type="molecule type" value="Genomic_DNA"/>
</dbReference>
<evidence type="ECO:0000313" key="2">
    <source>
        <dbReference type="EMBL" id="CAF1578833.1"/>
    </source>
</evidence>
<dbReference type="EMBL" id="CAJNOK010045438">
    <property type="protein sequence ID" value="CAF1578833.1"/>
    <property type="molecule type" value="Genomic_DNA"/>
</dbReference>
<dbReference type="Proteomes" id="UP000682733">
    <property type="component" value="Unassembled WGS sequence"/>
</dbReference>
<dbReference type="EMBL" id="CAJOBA010068471">
    <property type="protein sequence ID" value="CAF4377545.1"/>
    <property type="molecule type" value="Genomic_DNA"/>
</dbReference>
<dbReference type="Proteomes" id="UP000677228">
    <property type="component" value="Unassembled WGS sequence"/>
</dbReference>
<evidence type="ECO:0000313" key="5">
    <source>
        <dbReference type="EMBL" id="CAF4486464.1"/>
    </source>
</evidence>
<evidence type="ECO:0000313" key="6">
    <source>
        <dbReference type="Proteomes" id="UP000663829"/>
    </source>
</evidence>
<feature type="compositionally biased region" description="Polar residues" evidence="1">
    <location>
        <begin position="78"/>
        <end position="88"/>
    </location>
</feature>
<feature type="compositionally biased region" description="Polar residues" evidence="1">
    <location>
        <begin position="40"/>
        <end position="49"/>
    </location>
</feature>
<feature type="non-terminal residue" evidence="3">
    <location>
        <position position="88"/>
    </location>
</feature>